<feature type="binding site" evidence="6">
    <location>
        <position position="20"/>
    </location>
    <ligand>
        <name>substrate</name>
    </ligand>
</feature>
<feature type="binding site" evidence="6">
    <location>
        <position position="95"/>
    </location>
    <ligand>
        <name>substrate</name>
    </ligand>
</feature>
<dbReference type="NCBIfam" id="TIGR01488">
    <property type="entry name" value="HAD-SF-IB"/>
    <property type="match status" value="1"/>
</dbReference>
<dbReference type="InterPro" id="IPR006384">
    <property type="entry name" value="HAD_hydro_PyrdxlP_Pase-like"/>
</dbReference>
<dbReference type="Proteomes" id="UP001327560">
    <property type="component" value="Chromosome 7"/>
</dbReference>
<organism evidence="8 9">
    <name type="scientific">Canna indica</name>
    <name type="common">Indian-shot</name>
    <dbReference type="NCBI Taxonomy" id="4628"/>
    <lineage>
        <taxon>Eukaryota</taxon>
        <taxon>Viridiplantae</taxon>
        <taxon>Streptophyta</taxon>
        <taxon>Embryophyta</taxon>
        <taxon>Tracheophyta</taxon>
        <taxon>Spermatophyta</taxon>
        <taxon>Magnoliopsida</taxon>
        <taxon>Liliopsida</taxon>
        <taxon>Zingiberales</taxon>
        <taxon>Cannaceae</taxon>
        <taxon>Canna</taxon>
    </lineage>
</organism>
<evidence type="ECO:0000256" key="3">
    <source>
        <dbReference type="ARBA" id="ARBA00022801"/>
    </source>
</evidence>
<dbReference type="InterPro" id="IPR023214">
    <property type="entry name" value="HAD_sf"/>
</dbReference>
<dbReference type="PANTHER" id="PTHR20889">
    <property type="entry name" value="PHOSPHATASE, ORPHAN 1, 2"/>
    <property type="match status" value="1"/>
</dbReference>
<dbReference type="InterPro" id="IPR016965">
    <property type="entry name" value="Pase_PHOSPHO-typ"/>
</dbReference>
<dbReference type="PANTHER" id="PTHR20889:SF12">
    <property type="entry name" value="LP01149P"/>
    <property type="match status" value="1"/>
</dbReference>
<dbReference type="Pfam" id="PF06888">
    <property type="entry name" value="Put_Phosphatase"/>
    <property type="match status" value="1"/>
</dbReference>
<evidence type="ECO:0000256" key="7">
    <source>
        <dbReference type="PIRSR" id="PIRSR031051-3"/>
    </source>
</evidence>
<evidence type="ECO:0000256" key="1">
    <source>
        <dbReference type="ARBA" id="ARBA00001946"/>
    </source>
</evidence>
<evidence type="ECO:0000256" key="6">
    <source>
        <dbReference type="PIRSR" id="PIRSR031051-2"/>
    </source>
</evidence>
<feature type="binding site" evidence="7">
    <location>
        <position position="9"/>
    </location>
    <ligand>
        <name>Mg(2+)</name>
        <dbReference type="ChEBI" id="CHEBI:18420"/>
    </ligand>
</feature>
<reference evidence="8 9" key="1">
    <citation type="submission" date="2023-10" db="EMBL/GenBank/DDBJ databases">
        <title>Chromosome-scale genome assembly provides insights into flower coloration mechanisms of Canna indica.</title>
        <authorList>
            <person name="Li C."/>
        </authorList>
    </citation>
    <scope>NUCLEOTIDE SEQUENCE [LARGE SCALE GENOMIC DNA]</scope>
    <source>
        <tissue evidence="8">Flower</tissue>
    </source>
</reference>
<feature type="binding site" evidence="7">
    <location>
        <position position="11"/>
    </location>
    <ligand>
        <name>Mg(2+)</name>
        <dbReference type="ChEBI" id="CHEBI:18420"/>
    </ligand>
</feature>
<dbReference type="Gene3D" id="3.40.50.1000">
    <property type="entry name" value="HAD superfamily/HAD-like"/>
    <property type="match status" value="1"/>
</dbReference>
<protein>
    <submittedName>
        <fullName evidence="8">Uncharacterized protein</fullName>
    </submittedName>
</protein>
<keyword evidence="9" id="KW-1185">Reference proteome</keyword>
<dbReference type="InterPro" id="IPR036412">
    <property type="entry name" value="HAD-like_sf"/>
</dbReference>
<dbReference type="PIRSF" id="PIRSF031051">
    <property type="entry name" value="PyrdxlP_Pase_PHOSPHO2"/>
    <property type="match status" value="1"/>
</dbReference>
<dbReference type="AlphaFoldDB" id="A0AAQ3KX28"/>
<gene>
    <name evidence="8" type="ORF">Cni_G23383</name>
</gene>
<keyword evidence="4 7" id="KW-0460">Magnesium</keyword>
<keyword evidence="3" id="KW-0378">Hydrolase</keyword>
<evidence type="ECO:0000313" key="9">
    <source>
        <dbReference type="Proteomes" id="UP001327560"/>
    </source>
</evidence>
<comment type="cofactor">
    <cofactor evidence="1 7">
        <name>Mg(2+)</name>
        <dbReference type="ChEBI" id="CHEBI:18420"/>
    </cofactor>
</comment>
<feature type="active site" description="Nucleophile" evidence="5">
    <location>
        <position position="9"/>
    </location>
</feature>
<name>A0AAQ3KX28_9LILI</name>
<sequence length="277" mass="31107">MAAILLVFDFDKTIIDCDSDNWVIDQFGVAEAFERLLPTMPWNPLMDRMMEELHSQGRSVEDIAECLRAAPLDPHVVNAVKTAYALGCELRIASDANQFFIRTILKHHGLLECFSEINTNPSFVDEQGRLKIFPYHDFNTCAHGCSLCPSNMCKGMIIDRIRASAFAEGKKQFIYLGDGKGDYCPSLRLTEGDYVMPRKDYPLWNLISSSSQMLKAEVHEWSNGEELEKVLLQLIHRSISTDADRISANQLFSMDCKHGPVPASAAETISLPLPVPH</sequence>
<proteinExistence type="predicted"/>
<dbReference type="GO" id="GO:0046872">
    <property type="term" value="F:metal ion binding"/>
    <property type="evidence" value="ECO:0007669"/>
    <property type="project" value="UniProtKB-KW"/>
</dbReference>
<dbReference type="GO" id="GO:0016791">
    <property type="term" value="F:phosphatase activity"/>
    <property type="evidence" value="ECO:0007669"/>
    <property type="project" value="InterPro"/>
</dbReference>
<evidence type="ECO:0000313" key="8">
    <source>
        <dbReference type="EMBL" id="WOL14603.1"/>
    </source>
</evidence>
<evidence type="ECO:0000256" key="5">
    <source>
        <dbReference type="PIRSR" id="PIRSR031051-1"/>
    </source>
</evidence>
<accession>A0AAQ3KX28</accession>
<keyword evidence="2 7" id="KW-0479">Metal-binding</keyword>
<feature type="binding site" evidence="7">
    <location>
        <position position="178"/>
    </location>
    <ligand>
        <name>Mg(2+)</name>
        <dbReference type="ChEBI" id="CHEBI:18420"/>
    </ligand>
</feature>
<evidence type="ECO:0000256" key="4">
    <source>
        <dbReference type="ARBA" id="ARBA00022842"/>
    </source>
</evidence>
<dbReference type="SUPFAM" id="SSF56784">
    <property type="entry name" value="HAD-like"/>
    <property type="match status" value="1"/>
</dbReference>
<dbReference type="NCBIfam" id="TIGR01489">
    <property type="entry name" value="DKMTPPase-SF"/>
    <property type="match status" value="1"/>
</dbReference>
<evidence type="ECO:0000256" key="2">
    <source>
        <dbReference type="ARBA" id="ARBA00022723"/>
    </source>
</evidence>
<dbReference type="EMBL" id="CP136896">
    <property type="protein sequence ID" value="WOL14603.1"/>
    <property type="molecule type" value="Genomic_DNA"/>
</dbReference>
<feature type="active site" description="Proton donor" evidence="5">
    <location>
        <position position="11"/>
    </location>
</feature>